<proteinExistence type="predicted"/>
<dbReference type="EMBL" id="REGN01007146">
    <property type="protein sequence ID" value="RNA07129.1"/>
    <property type="molecule type" value="Genomic_DNA"/>
</dbReference>
<gene>
    <name evidence="1" type="ORF">BpHYR1_052036</name>
</gene>
<dbReference type="AlphaFoldDB" id="A0A3M7Q7B4"/>
<keyword evidence="2" id="KW-1185">Reference proteome</keyword>
<sequence length="61" mass="7434">MEIRITDITHSCKIFSLMLNLLFAYKWNKKSKLFQHINDVYMVKNEEKTDTFFLYRLNGKN</sequence>
<protein>
    <submittedName>
        <fullName evidence="1">Uncharacterized protein</fullName>
    </submittedName>
</protein>
<dbReference type="Proteomes" id="UP000276133">
    <property type="component" value="Unassembled WGS sequence"/>
</dbReference>
<organism evidence="1 2">
    <name type="scientific">Brachionus plicatilis</name>
    <name type="common">Marine rotifer</name>
    <name type="synonym">Brachionus muelleri</name>
    <dbReference type="NCBI Taxonomy" id="10195"/>
    <lineage>
        <taxon>Eukaryota</taxon>
        <taxon>Metazoa</taxon>
        <taxon>Spiralia</taxon>
        <taxon>Gnathifera</taxon>
        <taxon>Rotifera</taxon>
        <taxon>Eurotatoria</taxon>
        <taxon>Monogononta</taxon>
        <taxon>Pseudotrocha</taxon>
        <taxon>Ploima</taxon>
        <taxon>Brachionidae</taxon>
        <taxon>Brachionus</taxon>
    </lineage>
</organism>
<evidence type="ECO:0000313" key="1">
    <source>
        <dbReference type="EMBL" id="RNA07129.1"/>
    </source>
</evidence>
<comment type="caution">
    <text evidence="1">The sequence shown here is derived from an EMBL/GenBank/DDBJ whole genome shotgun (WGS) entry which is preliminary data.</text>
</comment>
<name>A0A3M7Q7B4_BRAPC</name>
<reference evidence="1 2" key="1">
    <citation type="journal article" date="2018" name="Sci. Rep.">
        <title>Genomic signatures of local adaptation to the degree of environmental predictability in rotifers.</title>
        <authorList>
            <person name="Franch-Gras L."/>
            <person name="Hahn C."/>
            <person name="Garcia-Roger E.M."/>
            <person name="Carmona M.J."/>
            <person name="Serra M."/>
            <person name="Gomez A."/>
        </authorList>
    </citation>
    <scope>NUCLEOTIDE SEQUENCE [LARGE SCALE GENOMIC DNA]</scope>
    <source>
        <strain evidence="1">HYR1</strain>
    </source>
</reference>
<evidence type="ECO:0000313" key="2">
    <source>
        <dbReference type="Proteomes" id="UP000276133"/>
    </source>
</evidence>
<accession>A0A3M7Q7B4</accession>